<proteinExistence type="predicted"/>
<organism evidence="1 2">
    <name type="scientific">Sinanodonta woodiana</name>
    <name type="common">Chinese pond mussel</name>
    <name type="synonym">Anodonta woodiana</name>
    <dbReference type="NCBI Taxonomy" id="1069815"/>
    <lineage>
        <taxon>Eukaryota</taxon>
        <taxon>Metazoa</taxon>
        <taxon>Spiralia</taxon>
        <taxon>Lophotrochozoa</taxon>
        <taxon>Mollusca</taxon>
        <taxon>Bivalvia</taxon>
        <taxon>Autobranchia</taxon>
        <taxon>Heteroconchia</taxon>
        <taxon>Palaeoheterodonta</taxon>
        <taxon>Unionida</taxon>
        <taxon>Unionoidea</taxon>
        <taxon>Unionidae</taxon>
        <taxon>Unioninae</taxon>
        <taxon>Sinanodonta</taxon>
    </lineage>
</organism>
<gene>
    <name evidence="1" type="ORF">ACJMK2_013662</name>
</gene>
<evidence type="ECO:0000313" key="1">
    <source>
        <dbReference type="EMBL" id="KAL3854391.1"/>
    </source>
</evidence>
<evidence type="ECO:0000313" key="2">
    <source>
        <dbReference type="Proteomes" id="UP001634394"/>
    </source>
</evidence>
<dbReference type="AlphaFoldDB" id="A0ABD3UY58"/>
<dbReference type="Proteomes" id="UP001634394">
    <property type="component" value="Unassembled WGS sequence"/>
</dbReference>
<dbReference type="EMBL" id="JBJQND010000014">
    <property type="protein sequence ID" value="KAL3854391.1"/>
    <property type="molecule type" value="Genomic_DNA"/>
</dbReference>
<reference evidence="1 2" key="1">
    <citation type="submission" date="2024-11" db="EMBL/GenBank/DDBJ databases">
        <title>Chromosome-level genome assembly of the freshwater bivalve Anodonta woodiana.</title>
        <authorList>
            <person name="Chen X."/>
        </authorList>
    </citation>
    <scope>NUCLEOTIDE SEQUENCE [LARGE SCALE GENOMIC DNA]</scope>
    <source>
        <strain evidence="1">MN2024</strain>
        <tissue evidence="1">Gills</tissue>
    </source>
</reference>
<accession>A0ABD3UY58</accession>
<sequence length="215" mass="24743">MSDRYHKLNCQIYDVRTSTNRQENGSSIPEKRLDTFKCDPNSIHIQKLTFTPGPDRHFMIVPSDDSETTSSDHDPVIEEMHTASHTERTAKCQQQSTPCNMSSTFVNPFEYLVSNRFSPQVMYIFFTISGLFFFSVKPLMLQNDEDYEPSFNHTISSGINKIQLGNANEFLKDIRYIVFLRILCGRCEESSHRETDCKATPHCINCAKEHPATKE</sequence>
<keyword evidence="2" id="KW-1185">Reference proteome</keyword>
<comment type="caution">
    <text evidence="1">The sequence shown here is derived from an EMBL/GenBank/DDBJ whole genome shotgun (WGS) entry which is preliminary data.</text>
</comment>
<protein>
    <submittedName>
        <fullName evidence="1">Uncharacterized protein</fullName>
    </submittedName>
</protein>
<name>A0ABD3UY58_SINWO</name>